<keyword evidence="2" id="KW-1185">Reference proteome</keyword>
<dbReference type="RefSeq" id="WP_322612145.1">
    <property type="nucleotide sequence ID" value="NZ_JAXLNX010000032.1"/>
</dbReference>
<name>A0ABU5NT47_9BACI</name>
<gene>
    <name evidence="1" type="ORF">U6C28_23140</name>
</gene>
<proteinExistence type="predicted"/>
<dbReference type="EMBL" id="JAXUIA010000023">
    <property type="protein sequence ID" value="MEA0979179.1"/>
    <property type="molecule type" value="Genomic_DNA"/>
</dbReference>
<evidence type="ECO:0000313" key="2">
    <source>
        <dbReference type="Proteomes" id="UP001289615"/>
    </source>
</evidence>
<organism evidence="1 2">
    <name type="scientific">Lysinibacillus irui</name>
    <dbReference type="NCBI Taxonomy" id="2998077"/>
    <lineage>
        <taxon>Bacteria</taxon>
        <taxon>Bacillati</taxon>
        <taxon>Bacillota</taxon>
        <taxon>Bacilli</taxon>
        <taxon>Bacillales</taxon>
        <taxon>Bacillaceae</taxon>
        <taxon>Lysinibacillus</taxon>
    </lineage>
</organism>
<sequence length="340" mass="38545">MTTYARRTGIHVVYNNKQITDILDKDLADWTYTDNLSGEIDDLQLVVNDADIHWLKDWFPSKGSILDVEIKRYYWTSELVKTKLGRFEVDELSGGGPPTKMTIKALAVPETSSIRGEDKSKAWEKATLKQVIGDIAKANRLKLHWETNENPKKDRYEQESETDLAFLHRLCKEEGLCLKLSNGAIVVLDEADYEAKPAVDTIKRVSTDTCRIQVLDWNFKTTLSGTYKACRVQSHNAKKKKTIKATFTPPKAPKVGRTLVVKEEVKSVAEAQKLAKKRLREANKDATTISLNVISEIHIDAGMTFNLTDFGRLNGKYIVSRAQHNKSKISLELRRCLEGY</sequence>
<dbReference type="Proteomes" id="UP001289615">
    <property type="component" value="Unassembled WGS sequence"/>
</dbReference>
<dbReference type="SUPFAM" id="SSF69279">
    <property type="entry name" value="Phage tail proteins"/>
    <property type="match status" value="1"/>
</dbReference>
<dbReference type="Gene3D" id="3.55.50.10">
    <property type="entry name" value="Baseplate protein-like domains"/>
    <property type="match status" value="1"/>
</dbReference>
<comment type="caution">
    <text evidence="1">The sequence shown here is derived from an EMBL/GenBank/DDBJ whole genome shotgun (WGS) entry which is preliminary data.</text>
</comment>
<dbReference type="Pfam" id="PF05954">
    <property type="entry name" value="Phage_GPD"/>
    <property type="match status" value="1"/>
</dbReference>
<evidence type="ECO:0000313" key="1">
    <source>
        <dbReference type="EMBL" id="MEA0979179.1"/>
    </source>
</evidence>
<protein>
    <submittedName>
        <fullName evidence="1">Contractile injection system protein, VgrG/Pvc8 family</fullName>
    </submittedName>
</protein>
<reference evidence="1 2" key="1">
    <citation type="submission" date="2023-12" db="EMBL/GenBank/DDBJ databases">
        <title>Genome comparison identifies genes involved in endophytic behavior of Lysinibacillus irui and provides insights into its role as a plant-growth promoting bacterium.</title>
        <authorList>
            <person name="Hilario S."/>
            <person name="Matos I."/>
            <person name="Goncalves M.F.M."/>
            <person name="Pardo C.A."/>
            <person name="Santos M.J."/>
        </authorList>
    </citation>
    <scope>NUCLEOTIDE SEQUENCE [LARGE SCALE GENOMIC DNA]</scope>
    <source>
        <strain evidence="1 2">B3</strain>
    </source>
</reference>
<accession>A0ABU5NT47</accession>